<dbReference type="GO" id="GO:0043190">
    <property type="term" value="C:ATP-binding cassette (ABC) transporter complex"/>
    <property type="evidence" value="ECO:0007669"/>
    <property type="project" value="InterPro"/>
</dbReference>
<keyword evidence="3 9" id="KW-0813">Transport</keyword>
<feature type="domain" description="ABC transmembrane type-1" evidence="10">
    <location>
        <begin position="15"/>
        <end position="207"/>
    </location>
</feature>
<dbReference type="NCBIfam" id="TIGR01726">
    <property type="entry name" value="HEQRo_perm_3TM"/>
    <property type="match status" value="1"/>
</dbReference>
<reference evidence="11 12" key="1">
    <citation type="submission" date="2019-09" db="EMBL/GenBank/DDBJ databases">
        <title>Goodfellowia gen. nov., a new genus of the Pseudonocardineae related to Actinoalloteichus, containing Goodfellowia coeruleoviolacea gen. nov., comb. nov. gen. nov., comb. nov.</title>
        <authorList>
            <person name="Labeda D."/>
        </authorList>
    </citation>
    <scope>NUCLEOTIDE SEQUENCE [LARGE SCALE GENOMIC DNA]</scope>
    <source>
        <strain evidence="11 12">AN110305</strain>
    </source>
</reference>
<dbReference type="EMBL" id="VUOB01000059">
    <property type="protein sequence ID" value="KAA2254846.1"/>
    <property type="molecule type" value="Genomic_DNA"/>
</dbReference>
<evidence type="ECO:0000256" key="9">
    <source>
        <dbReference type="RuleBase" id="RU363032"/>
    </source>
</evidence>
<dbReference type="PROSITE" id="PS50928">
    <property type="entry name" value="ABC_TM1"/>
    <property type="match status" value="1"/>
</dbReference>
<dbReference type="GO" id="GO:0006865">
    <property type="term" value="P:amino acid transport"/>
    <property type="evidence" value="ECO:0007669"/>
    <property type="project" value="UniProtKB-KW"/>
</dbReference>
<keyword evidence="6" id="KW-0029">Amino-acid transport</keyword>
<comment type="subcellular location">
    <subcellularLocation>
        <location evidence="1 9">Cell membrane</location>
        <topology evidence="1 9">Multi-pass membrane protein</topology>
    </subcellularLocation>
</comment>
<name>A0A5B2WWL4_9PSEU</name>
<organism evidence="11 12">
    <name type="scientific">Solihabitans fulvus</name>
    <dbReference type="NCBI Taxonomy" id="1892852"/>
    <lineage>
        <taxon>Bacteria</taxon>
        <taxon>Bacillati</taxon>
        <taxon>Actinomycetota</taxon>
        <taxon>Actinomycetes</taxon>
        <taxon>Pseudonocardiales</taxon>
        <taxon>Pseudonocardiaceae</taxon>
        <taxon>Solihabitans</taxon>
    </lineage>
</organism>
<keyword evidence="8 9" id="KW-0472">Membrane</keyword>
<evidence type="ECO:0000256" key="7">
    <source>
        <dbReference type="ARBA" id="ARBA00022989"/>
    </source>
</evidence>
<feature type="transmembrane region" description="Helical" evidence="9">
    <location>
        <begin position="51"/>
        <end position="73"/>
    </location>
</feature>
<dbReference type="PANTHER" id="PTHR30614">
    <property type="entry name" value="MEMBRANE COMPONENT OF AMINO ACID ABC TRANSPORTER"/>
    <property type="match status" value="1"/>
</dbReference>
<dbReference type="Proteomes" id="UP000323454">
    <property type="component" value="Unassembled WGS sequence"/>
</dbReference>
<evidence type="ECO:0000259" key="10">
    <source>
        <dbReference type="PROSITE" id="PS50928"/>
    </source>
</evidence>
<reference evidence="11 12" key="2">
    <citation type="submission" date="2019-09" db="EMBL/GenBank/DDBJ databases">
        <authorList>
            <person name="Jin C."/>
        </authorList>
    </citation>
    <scope>NUCLEOTIDE SEQUENCE [LARGE SCALE GENOMIC DNA]</scope>
    <source>
        <strain evidence="11 12">AN110305</strain>
    </source>
</reference>
<dbReference type="RefSeq" id="WP_149853034.1">
    <property type="nucleotide sequence ID" value="NZ_VUOB01000059.1"/>
</dbReference>
<proteinExistence type="inferred from homology"/>
<evidence type="ECO:0000256" key="3">
    <source>
        <dbReference type="ARBA" id="ARBA00022448"/>
    </source>
</evidence>
<feature type="transmembrane region" description="Helical" evidence="9">
    <location>
        <begin position="12"/>
        <end position="39"/>
    </location>
</feature>
<evidence type="ECO:0000256" key="2">
    <source>
        <dbReference type="ARBA" id="ARBA00010072"/>
    </source>
</evidence>
<evidence type="ECO:0000256" key="1">
    <source>
        <dbReference type="ARBA" id="ARBA00004651"/>
    </source>
</evidence>
<keyword evidence="5 9" id="KW-0812">Transmembrane</keyword>
<feature type="transmembrane region" description="Helical" evidence="9">
    <location>
        <begin position="186"/>
        <end position="206"/>
    </location>
</feature>
<dbReference type="InterPro" id="IPR043429">
    <property type="entry name" value="ArtM/GltK/GlnP/TcyL/YhdX-like"/>
</dbReference>
<dbReference type="Gene3D" id="1.10.3720.10">
    <property type="entry name" value="MetI-like"/>
    <property type="match status" value="1"/>
</dbReference>
<dbReference type="CDD" id="cd06261">
    <property type="entry name" value="TM_PBP2"/>
    <property type="match status" value="1"/>
</dbReference>
<keyword evidence="12" id="KW-1185">Reference proteome</keyword>
<evidence type="ECO:0000313" key="12">
    <source>
        <dbReference type="Proteomes" id="UP000323454"/>
    </source>
</evidence>
<comment type="similarity">
    <text evidence="2">Belongs to the binding-protein-dependent transport system permease family. HisMQ subfamily.</text>
</comment>
<gene>
    <name evidence="11" type="ORF">F0L68_29115</name>
</gene>
<accession>A0A5B2WWL4</accession>
<dbReference type="Pfam" id="PF00528">
    <property type="entry name" value="BPD_transp_1"/>
    <property type="match status" value="1"/>
</dbReference>
<evidence type="ECO:0000256" key="5">
    <source>
        <dbReference type="ARBA" id="ARBA00022692"/>
    </source>
</evidence>
<sequence length="218" mass="23475">MDVLVNNLPLFLSGFFTTIKLFLISAVGSLVLGTILAMLRVSPVPVFRAAATVYVTLLRNTPLTLVFFFFAFAFPLLKIVSPDSFSYFVAAITALILYTSAFICEVVRSGINTVPVGQAEASRALGLSFGQMLSNVVLPQALRSVVPPLVSTLIALLKNTTIAAGFSVAEAGAIRSTLSERGADTMVGLLWVALFFVVLVIPMTLLQRSLEKRWSVAR</sequence>
<dbReference type="GO" id="GO:0022857">
    <property type="term" value="F:transmembrane transporter activity"/>
    <property type="evidence" value="ECO:0007669"/>
    <property type="project" value="InterPro"/>
</dbReference>
<feature type="transmembrane region" description="Helical" evidence="9">
    <location>
        <begin position="85"/>
        <end position="104"/>
    </location>
</feature>
<evidence type="ECO:0000256" key="8">
    <source>
        <dbReference type="ARBA" id="ARBA00023136"/>
    </source>
</evidence>
<dbReference type="InterPro" id="IPR000515">
    <property type="entry name" value="MetI-like"/>
</dbReference>
<keyword evidence="7 9" id="KW-1133">Transmembrane helix</keyword>
<evidence type="ECO:0000313" key="11">
    <source>
        <dbReference type="EMBL" id="KAA2254846.1"/>
    </source>
</evidence>
<dbReference type="PANTHER" id="PTHR30614:SF37">
    <property type="entry name" value="AMINO-ACID ABC TRANSPORTER PERMEASE PROTEIN YHDX-RELATED"/>
    <property type="match status" value="1"/>
</dbReference>
<evidence type="ECO:0000256" key="4">
    <source>
        <dbReference type="ARBA" id="ARBA00022475"/>
    </source>
</evidence>
<comment type="caution">
    <text evidence="11">The sequence shown here is derived from an EMBL/GenBank/DDBJ whole genome shotgun (WGS) entry which is preliminary data.</text>
</comment>
<dbReference type="AlphaFoldDB" id="A0A5B2WWL4"/>
<dbReference type="OrthoDB" id="3181282at2"/>
<dbReference type="SUPFAM" id="SSF161098">
    <property type="entry name" value="MetI-like"/>
    <property type="match status" value="1"/>
</dbReference>
<dbReference type="InterPro" id="IPR010065">
    <property type="entry name" value="AA_ABC_transptr_permease_3TM"/>
</dbReference>
<dbReference type="InterPro" id="IPR035906">
    <property type="entry name" value="MetI-like_sf"/>
</dbReference>
<keyword evidence="4" id="KW-1003">Cell membrane</keyword>
<evidence type="ECO:0000256" key="6">
    <source>
        <dbReference type="ARBA" id="ARBA00022970"/>
    </source>
</evidence>
<protein>
    <submittedName>
        <fullName evidence="11">Amino acid ABC transporter permease</fullName>
    </submittedName>
</protein>